<sequence>MVSRKPVPSNAMFDPAVPSHARTPPPYPDTSKKDPWPPTGADEDSVWASEPTQTPQQQRLGGSNSTSGFAPNDVPSSLRPGSSSGYVGIEDENNVWAEGNSHGNEQVPQVLLPGGNRNTGSNVGASTVTGPDPAHIPAVLQPAGGALKTETNPFKRKMIQHQEEARSKPQVSAAPVVAPIPTETFQALSLNDPNNNPWEPTVGGPAPPPPVPGFIGQQELEKDNIWDSAKPSRQPTPGPGPAMKTPELLSLSLPSEEDSAEWADVKRTMSDAPKLVTTEENEVLDDSHAWDDLGNLKANPASKPPPIPSKGASGSGDEWNMIDIDSRPGPPSRRSTWEDFGEEDN</sequence>
<gene>
    <name evidence="2" type="ORF">QBC42DRAFT_290462</name>
</gene>
<evidence type="ECO:0000313" key="2">
    <source>
        <dbReference type="EMBL" id="KAK4458499.1"/>
    </source>
</evidence>
<dbReference type="EMBL" id="MU865066">
    <property type="protein sequence ID" value="KAK4458499.1"/>
    <property type="molecule type" value="Genomic_DNA"/>
</dbReference>
<reference evidence="2" key="2">
    <citation type="submission" date="2023-06" db="EMBL/GenBank/DDBJ databases">
        <authorList>
            <consortium name="Lawrence Berkeley National Laboratory"/>
            <person name="Mondo S.J."/>
            <person name="Hensen N."/>
            <person name="Bonometti L."/>
            <person name="Westerberg I."/>
            <person name="Brannstrom I.O."/>
            <person name="Guillou S."/>
            <person name="Cros-Aarteil S."/>
            <person name="Calhoun S."/>
            <person name="Haridas S."/>
            <person name="Kuo A."/>
            <person name="Pangilinan J."/>
            <person name="Riley R."/>
            <person name="Labutti K."/>
            <person name="Andreopoulos B."/>
            <person name="Lipzen A."/>
            <person name="Chen C."/>
            <person name="Yanf M."/>
            <person name="Daum C."/>
            <person name="Ng V."/>
            <person name="Clum A."/>
            <person name="Steindorff A."/>
            <person name="Ohm R."/>
            <person name="Martin F."/>
            <person name="Silar P."/>
            <person name="Natvig D."/>
            <person name="Lalanne C."/>
            <person name="Gautier V."/>
            <person name="Ament-Velasquez S.L."/>
            <person name="Kruys A."/>
            <person name="Hutchinson M.I."/>
            <person name="Powell A.J."/>
            <person name="Barry K."/>
            <person name="Miller A.N."/>
            <person name="Grigoriev I.V."/>
            <person name="Debuchy R."/>
            <person name="Gladieux P."/>
            <person name="Thoren M.H."/>
            <person name="Johannesson H."/>
        </authorList>
    </citation>
    <scope>NUCLEOTIDE SEQUENCE</scope>
    <source>
        <strain evidence="2">PSN324</strain>
    </source>
</reference>
<keyword evidence="3" id="KW-1185">Reference proteome</keyword>
<feature type="region of interest" description="Disordered" evidence="1">
    <location>
        <begin position="187"/>
        <end position="345"/>
    </location>
</feature>
<proteinExistence type="predicted"/>
<evidence type="ECO:0000313" key="3">
    <source>
        <dbReference type="Proteomes" id="UP001321749"/>
    </source>
</evidence>
<dbReference type="AlphaFoldDB" id="A0AAV9HES1"/>
<feature type="region of interest" description="Disordered" evidence="1">
    <location>
        <begin position="1"/>
        <end position="139"/>
    </location>
</feature>
<feature type="compositionally biased region" description="Polar residues" evidence="1">
    <location>
        <begin position="116"/>
        <end position="129"/>
    </location>
</feature>
<protein>
    <submittedName>
        <fullName evidence="2">Uncharacterized protein</fullName>
    </submittedName>
</protein>
<reference evidence="2" key="1">
    <citation type="journal article" date="2023" name="Mol. Phylogenet. Evol.">
        <title>Genome-scale phylogeny and comparative genomics of the fungal order Sordariales.</title>
        <authorList>
            <person name="Hensen N."/>
            <person name="Bonometti L."/>
            <person name="Westerberg I."/>
            <person name="Brannstrom I.O."/>
            <person name="Guillou S."/>
            <person name="Cros-Aarteil S."/>
            <person name="Calhoun S."/>
            <person name="Haridas S."/>
            <person name="Kuo A."/>
            <person name="Mondo S."/>
            <person name="Pangilinan J."/>
            <person name="Riley R."/>
            <person name="LaButti K."/>
            <person name="Andreopoulos B."/>
            <person name="Lipzen A."/>
            <person name="Chen C."/>
            <person name="Yan M."/>
            <person name="Daum C."/>
            <person name="Ng V."/>
            <person name="Clum A."/>
            <person name="Steindorff A."/>
            <person name="Ohm R.A."/>
            <person name="Martin F."/>
            <person name="Silar P."/>
            <person name="Natvig D.O."/>
            <person name="Lalanne C."/>
            <person name="Gautier V."/>
            <person name="Ament-Velasquez S.L."/>
            <person name="Kruys A."/>
            <person name="Hutchinson M.I."/>
            <person name="Powell A.J."/>
            <person name="Barry K."/>
            <person name="Miller A.N."/>
            <person name="Grigoriev I.V."/>
            <person name="Debuchy R."/>
            <person name="Gladieux P."/>
            <person name="Hiltunen Thoren M."/>
            <person name="Johannesson H."/>
        </authorList>
    </citation>
    <scope>NUCLEOTIDE SEQUENCE</scope>
    <source>
        <strain evidence="2">PSN324</strain>
    </source>
</reference>
<feature type="non-terminal residue" evidence="2">
    <location>
        <position position="345"/>
    </location>
</feature>
<feature type="compositionally biased region" description="Polar residues" evidence="1">
    <location>
        <begin position="50"/>
        <end position="69"/>
    </location>
</feature>
<dbReference type="Proteomes" id="UP001321749">
    <property type="component" value="Unassembled WGS sequence"/>
</dbReference>
<comment type="caution">
    <text evidence="2">The sequence shown here is derived from an EMBL/GenBank/DDBJ whole genome shotgun (WGS) entry which is preliminary data.</text>
</comment>
<name>A0AAV9HES1_9PEZI</name>
<feature type="compositionally biased region" description="Polar residues" evidence="1">
    <location>
        <begin position="187"/>
        <end position="198"/>
    </location>
</feature>
<accession>A0AAV9HES1</accession>
<evidence type="ECO:0000256" key="1">
    <source>
        <dbReference type="SAM" id="MobiDB-lite"/>
    </source>
</evidence>
<organism evidence="2 3">
    <name type="scientific">Cladorrhinum samala</name>
    <dbReference type="NCBI Taxonomy" id="585594"/>
    <lineage>
        <taxon>Eukaryota</taxon>
        <taxon>Fungi</taxon>
        <taxon>Dikarya</taxon>
        <taxon>Ascomycota</taxon>
        <taxon>Pezizomycotina</taxon>
        <taxon>Sordariomycetes</taxon>
        <taxon>Sordariomycetidae</taxon>
        <taxon>Sordariales</taxon>
        <taxon>Podosporaceae</taxon>
        <taxon>Cladorrhinum</taxon>
    </lineage>
</organism>